<proteinExistence type="predicted"/>
<feature type="compositionally biased region" description="Polar residues" evidence="1">
    <location>
        <begin position="123"/>
        <end position="134"/>
    </location>
</feature>
<reference evidence="2 3" key="1">
    <citation type="submission" date="2017-03" db="EMBL/GenBank/DDBJ databases">
        <title>Genome Survey of Euroglyphus maynei.</title>
        <authorList>
            <person name="Arlian L.G."/>
            <person name="Morgan M.S."/>
            <person name="Rider S.D."/>
        </authorList>
    </citation>
    <scope>NUCLEOTIDE SEQUENCE [LARGE SCALE GENOMIC DNA]</scope>
    <source>
        <strain evidence="2">Arlian Lab</strain>
        <tissue evidence="2">Whole body</tissue>
    </source>
</reference>
<dbReference type="AlphaFoldDB" id="A0A1Y3AVX5"/>
<keyword evidence="3" id="KW-1185">Reference proteome</keyword>
<dbReference type="EMBL" id="MUJZ01055291">
    <property type="protein sequence ID" value="OTF72642.1"/>
    <property type="molecule type" value="Genomic_DNA"/>
</dbReference>
<evidence type="ECO:0000256" key="1">
    <source>
        <dbReference type="SAM" id="MobiDB-lite"/>
    </source>
</evidence>
<feature type="region of interest" description="Disordered" evidence="1">
    <location>
        <begin position="90"/>
        <end position="154"/>
    </location>
</feature>
<evidence type="ECO:0000313" key="3">
    <source>
        <dbReference type="Proteomes" id="UP000194236"/>
    </source>
</evidence>
<gene>
    <name evidence="2" type="ORF">BLA29_012840</name>
</gene>
<feature type="region of interest" description="Disordered" evidence="1">
    <location>
        <begin position="1"/>
        <end position="78"/>
    </location>
</feature>
<comment type="caution">
    <text evidence="2">The sequence shown here is derived from an EMBL/GenBank/DDBJ whole genome shotgun (WGS) entry which is preliminary data.</text>
</comment>
<sequence>NRAQKSFGQFADRLKQQTQQIGERTRASIRATKSPLRSLRKTGQRPERPPPPLSYDDLHFASDSELSPGTGVDSLRRSSKVYQELADAQERLDAYMKPVSRNQPRRPPRRRLNTDELAEQRQSDFMQSLPSLSVTKPKPPRPPPPPPNRYLTTS</sequence>
<feature type="compositionally biased region" description="Basic and acidic residues" evidence="1">
    <location>
        <begin position="112"/>
        <end position="122"/>
    </location>
</feature>
<organism evidence="2 3">
    <name type="scientific">Euroglyphus maynei</name>
    <name type="common">Mayne's house dust mite</name>
    <dbReference type="NCBI Taxonomy" id="6958"/>
    <lineage>
        <taxon>Eukaryota</taxon>
        <taxon>Metazoa</taxon>
        <taxon>Ecdysozoa</taxon>
        <taxon>Arthropoda</taxon>
        <taxon>Chelicerata</taxon>
        <taxon>Arachnida</taxon>
        <taxon>Acari</taxon>
        <taxon>Acariformes</taxon>
        <taxon>Sarcoptiformes</taxon>
        <taxon>Astigmata</taxon>
        <taxon>Psoroptidia</taxon>
        <taxon>Analgoidea</taxon>
        <taxon>Pyroglyphidae</taxon>
        <taxon>Pyroglyphinae</taxon>
        <taxon>Euroglyphus</taxon>
    </lineage>
</organism>
<accession>A0A1Y3AVX5</accession>
<feature type="non-terminal residue" evidence="2">
    <location>
        <position position="154"/>
    </location>
</feature>
<name>A0A1Y3AVX5_EURMA</name>
<dbReference type="Proteomes" id="UP000194236">
    <property type="component" value="Unassembled WGS sequence"/>
</dbReference>
<evidence type="ECO:0000313" key="2">
    <source>
        <dbReference type="EMBL" id="OTF72642.1"/>
    </source>
</evidence>
<feature type="non-terminal residue" evidence="2">
    <location>
        <position position="1"/>
    </location>
</feature>
<protein>
    <submittedName>
        <fullName evidence="2">Uncharacterized protein</fullName>
    </submittedName>
</protein>